<comment type="caution">
    <text evidence="6">The sequence shown here is derived from an EMBL/GenBank/DDBJ whole genome shotgun (WGS) entry which is preliminary data.</text>
</comment>
<dbReference type="PROSITE" id="PS50865">
    <property type="entry name" value="ZF_MYND_2"/>
    <property type="match status" value="1"/>
</dbReference>
<dbReference type="InterPro" id="IPR011990">
    <property type="entry name" value="TPR-like_helical_dom_sf"/>
</dbReference>
<dbReference type="Gene3D" id="1.25.40.10">
    <property type="entry name" value="Tetratricopeptide repeat domain"/>
    <property type="match status" value="1"/>
</dbReference>
<name>A0A9P5NLD1_GYMJU</name>
<evidence type="ECO:0000313" key="7">
    <source>
        <dbReference type="Proteomes" id="UP000724874"/>
    </source>
</evidence>
<keyword evidence="7" id="KW-1185">Reference proteome</keyword>
<keyword evidence="2 4" id="KW-0863">Zinc-finger</keyword>
<keyword evidence="3" id="KW-0862">Zinc</keyword>
<reference evidence="6" key="1">
    <citation type="submission" date="2020-11" db="EMBL/GenBank/DDBJ databases">
        <authorList>
            <consortium name="DOE Joint Genome Institute"/>
            <person name="Ahrendt S."/>
            <person name="Riley R."/>
            <person name="Andreopoulos W."/>
            <person name="LaButti K."/>
            <person name="Pangilinan J."/>
            <person name="Ruiz-duenas F.J."/>
            <person name="Barrasa J.M."/>
            <person name="Sanchez-Garcia M."/>
            <person name="Camarero S."/>
            <person name="Miyauchi S."/>
            <person name="Serrano A."/>
            <person name="Linde D."/>
            <person name="Babiker R."/>
            <person name="Drula E."/>
            <person name="Ayuso-Fernandez I."/>
            <person name="Pacheco R."/>
            <person name="Padilla G."/>
            <person name="Ferreira P."/>
            <person name="Barriuso J."/>
            <person name="Kellner H."/>
            <person name="Castanera R."/>
            <person name="Alfaro M."/>
            <person name="Ramirez L."/>
            <person name="Pisabarro A.G."/>
            <person name="Kuo A."/>
            <person name="Tritt A."/>
            <person name="Lipzen A."/>
            <person name="He G."/>
            <person name="Yan M."/>
            <person name="Ng V."/>
            <person name="Cullen D."/>
            <person name="Martin F."/>
            <person name="Rosso M.-N."/>
            <person name="Henrissat B."/>
            <person name="Hibbett D."/>
            <person name="Martinez A.T."/>
            <person name="Grigoriev I.V."/>
        </authorList>
    </citation>
    <scope>NUCLEOTIDE SEQUENCE</scope>
    <source>
        <strain evidence="6">AH 44721</strain>
    </source>
</reference>
<dbReference type="AlphaFoldDB" id="A0A9P5NLD1"/>
<dbReference type="EMBL" id="JADNYJ010000074">
    <property type="protein sequence ID" value="KAF8890791.1"/>
    <property type="molecule type" value="Genomic_DNA"/>
</dbReference>
<gene>
    <name evidence="6" type="ORF">CPB84DRAFT_1784535</name>
</gene>
<evidence type="ECO:0000256" key="4">
    <source>
        <dbReference type="PROSITE-ProRule" id="PRU00134"/>
    </source>
</evidence>
<keyword evidence="1" id="KW-0479">Metal-binding</keyword>
<dbReference type="PANTHER" id="PTHR46758">
    <property type="entry name" value="MYND DOMAIN-CONTAINING"/>
    <property type="match status" value="1"/>
</dbReference>
<dbReference type="Pfam" id="PF01753">
    <property type="entry name" value="zf-MYND"/>
    <property type="match status" value="1"/>
</dbReference>
<evidence type="ECO:0000256" key="1">
    <source>
        <dbReference type="ARBA" id="ARBA00022723"/>
    </source>
</evidence>
<evidence type="ECO:0000256" key="2">
    <source>
        <dbReference type="ARBA" id="ARBA00022771"/>
    </source>
</evidence>
<dbReference type="InterPro" id="IPR002893">
    <property type="entry name" value="Znf_MYND"/>
</dbReference>
<accession>A0A9P5NLD1</accession>
<proteinExistence type="predicted"/>
<protein>
    <recommendedName>
        <fullName evidence="5">MYND-type domain-containing protein</fullName>
    </recommendedName>
</protein>
<dbReference type="Gene3D" id="6.10.140.2220">
    <property type="match status" value="1"/>
</dbReference>
<evidence type="ECO:0000256" key="3">
    <source>
        <dbReference type="ARBA" id="ARBA00022833"/>
    </source>
</evidence>
<feature type="domain" description="MYND-type" evidence="5">
    <location>
        <begin position="314"/>
        <end position="355"/>
    </location>
</feature>
<evidence type="ECO:0000313" key="6">
    <source>
        <dbReference type="EMBL" id="KAF8890791.1"/>
    </source>
</evidence>
<sequence>MNRNHGMEAHFGLGGGMVKEQSRRNLEIAEDYLRKRRPNDAAPYLLKALDQDPDNLDAMIQVAFIAPDLPTAVETIEVAERKGRAILRRELGDDCFDDDGKTVGHFWMILQTRPYMRVLQAMVKLYWDTEKYDKSCETIVEMMRLCPGDNMGQRFSVGSHLLVCKRYADALYFCQQWLTDDANGQGAPPLRGGTAFKAPHRNTMAVRKEKNYKYTPAAILYSAAIASFKHWGDCEQARQYLKMAAKNNPNVLLKVLGNVKKPSGFNNNPRTSNGPEDAQDYLFLTHDLWMEPTVWNWANDNPDVKAAVLKVCSRPTCGVREVRVAEYKRCSACHLVSYCSAACQKDDWARHKPECIAHKNNKAAMRAFSIGKPAPHDSPFAAMFSSDMMDAMPDL</sequence>
<dbReference type="OrthoDB" id="432970at2759"/>
<dbReference type="PANTHER" id="PTHR46758:SF2">
    <property type="entry name" value="OJ1485_B09.11 PROTEIN"/>
    <property type="match status" value="1"/>
</dbReference>
<dbReference type="SUPFAM" id="SSF48452">
    <property type="entry name" value="TPR-like"/>
    <property type="match status" value="1"/>
</dbReference>
<dbReference type="GO" id="GO:0008270">
    <property type="term" value="F:zinc ion binding"/>
    <property type="evidence" value="ECO:0007669"/>
    <property type="project" value="UniProtKB-KW"/>
</dbReference>
<evidence type="ECO:0000259" key="5">
    <source>
        <dbReference type="PROSITE" id="PS50865"/>
    </source>
</evidence>
<organism evidence="6 7">
    <name type="scientific">Gymnopilus junonius</name>
    <name type="common">Spectacular rustgill mushroom</name>
    <name type="synonym">Gymnopilus spectabilis subsp. junonius</name>
    <dbReference type="NCBI Taxonomy" id="109634"/>
    <lineage>
        <taxon>Eukaryota</taxon>
        <taxon>Fungi</taxon>
        <taxon>Dikarya</taxon>
        <taxon>Basidiomycota</taxon>
        <taxon>Agaricomycotina</taxon>
        <taxon>Agaricomycetes</taxon>
        <taxon>Agaricomycetidae</taxon>
        <taxon>Agaricales</taxon>
        <taxon>Agaricineae</taxon>
        <taxon>Hymenogastraceae</taxon>
        <taxon>Gymnopilus</taxon>
    </lineage>
</organism>
<dbReference type="InterPro" id="IPR044508">
    <property type="entry name" value="At5g50450/At1g67340-like"/>
</dbReference>
<dbReference type="Proteomes" id="UP000724874">
    <property type="component" value="Unassembled WGS sequence"/>
</dbReference>
<dbReference type="SUPFAM" id="SSF144232">
    <property type="entry name" value="HIT/MYND zinc finger-like"/>
    <property type="match status" value="1"/>
</dbReference>